<evidence type="ECO:0008006" key="4">
    <source>
        <dbReference type="Google" id="ProtNLM"/>
    </source>
</evidence>
<evidence type="ECO:0000256" key="1">
    <source>
        <dbReference type="SAM" id="SignalP"/>
    </source>
</evidence>
<dbReference type="EMBL" id="BAABRI010000010">
    <property type="protein sequence ID" value="GAA5482914.1"/>
    <property type="molecule type" value="Genomic_DNA"/>
</dbReference>
<protein>
    <recommendedName>
        <fullName evidence="4">PEP-CTERM protein-sorting domain-containing protein</fullName>
    </recommendedName>
</protein>
<dbReference type="Proteomes" id="UP001476282">
    <property type="component" value="Unassembled WGS sequence"/>
</dbReference>
<dbReference type="InterPro" id="IPR013424">
    <property type="entry name" value="Ice-binding_C"/>
</dbReference>
<keyword evidence="1" id="KW-0732">Signal</keyword>
<comment type="caution">
    <text evidence="2">The sequence shown here is derived from an EMBL/GenBank/DDBJ whole genome shotgun (WGS) entry which is preliminary data.</text>
</comment>
<evidence type="ECO:0000313" key="3">
    <source>
        <dbReference type="Proteomes" id="UP001476282"/>
    </source>
</evidence>
<sequence length="202" mass="21086">MKALVLTVLITFAAGTRAQTAVIYSGVQDIPIPTNFEGVSVNIFDLTSFDGDPAPDWSDSQVNFFFGGDGVFSGPRFLPVRTGTGATDPILSLMPGDLVETISLTGPGGNGASQDHIGNALGQFPSGVESYLGFKLDLTGSGDFVNGFMRVTLTNGSSEGLIHDWAYSDTPGETITVGVIPEPSTPVLVGALGLALAFRRKR</sequence>
<evidence type="ECO:0000313" key="2">
    <source>
        <dbReference type="EMBL" id="GAA5482914.1"/>
    </source>
</evidence>
<gene>
    <name evidence="2" type="ORF">Hsar01_02140</name>
</gene>
<name>A0ABP9UU91_9BACT</name>
<dbReference type="RefSeq" id="WP_353567041.1">
    <property type="nucleotide sequence ID" value="NZ_BAABRI010000010.1"/>
</dbReference>
<organism evidence="2 3">
    <name type="scientific">Haloferula sargassicola</name>
    <dbReference type="NCBI Taxonomy" id="490096"/>
    <lineage>
        <taxon>Bacteria</taxon>
        <taxon>Pseudomonadati</taxon>
        <taxon>Verrucomicrobiota</taxon>
        <taxon>Verrucomicrobiia</taxon>
        <taxon>Verrucomicrobiales</taxon>
        <taxon>Verrucomicrobiaceae</taxon>
        <taxon>Haloferula</taxon>
    </lineage>
</organism>
<keyword evidence="3" id="KW-1185">Reference proteome</keyword>
<proteinExistence type="predicted"/>
<reference evidence="2 3" key="1">
    <citation type="submission" date="2024-02" db="EMBL/GenBank/DDBJ databases">
        <title>Haloferula sargassicola NBRC 104335.</title>
        <authorList>
            <person name="Ichikawa N."/>
            <person name="Katano-Makiyama Y."/>
            <person name="Hidaka K."/>
        </authorList>
    </citation>
    <scope>NUCLEOTIDE SEQUENCE [LARGE SCALE GENOMIC DNA]</scope>
    <source>
        <strain evidence="2 3">NBRC 104335</strain>
    </source>
</reference>
<accession>A0ABP9UU91</accession>
<feature type="chain" id="PRO_5047398874" description="PEP-CTERM protein-sorting domain-containing protein" evidence="1">
    <location>
        <begin position="19"/>
        <end position="202"/>
    </location>
</feature>
<feature type="signal peptide" evidence="1">
    <location>
        <begin position="1"/>
        <end position="18"/>
    </location>
</feature>
<dbReference type="NCBIfam" id="TIGR02595">
    <property type="entry name" value="PEP_CTERM"/>
    <property type="match status" value="1"/>
</dbReference>